<accession>R4T2I4</accession>
<dbReference type="AlphaFoldDB" id="R4T2I4"/>
<protein>
    <submittedName>
        <fullName evidence="1">Uncharacterized protein</fullName>
    </submittedName>
</protein>
<dbReference type="Proteomes" id="UP000013968">
    <property type="component" value="Chromosome"/>
</dbReference>
<organism evidence="1 2">
    <name type="scientific">Amycolatopsis keratiniphila</name>
    <dbReference type="NCBI Taxonomy" id="129921"/>
    <lineage>
        <taxon>Bacteria</taxon>
        <taxon>Bacillati</taxon>
        <taxon>Actinomycetota</taxon>
        <taxon>Actinomycetes</taxon>
        <taxon>Pseudonocardiales</taxon>
        <taxon>Pseudonocardiaceae</taxon>
        <taxon>Amycolatopsis</taxon>
        <taxon>Amycolatopsis japonica group</taxon>
    </lineage>
</organism>
<proteinExistence type="predicted"/>
<dbReference type="HOGENOM" id="CLU_2204544_0_0_11"/>
<gene>
    <name evidence="1" type="ORF">AORI_4051</name>
</gene>
<evidence type="ECO:0000313" key="2">
    <source>
        <dbReference type="Proteomes" id="UP000013968"/>
    </source>
</evidence>
<reference evidence="1 2" key="1">
    <citation type="journal article" date="2013" name="BMC Genomics">
        <title>ContigScape: a Cytoscape plugin facilitating microbial genome gap closing.</title>
        <authorList>
            <person name="Tang B."/>
            <person name="Wang Q."/>
            <person name="Yang M."/>
            <person name="Xie F."/>
            <person name="Zhu Y."/>
            <person name="Zhuo Y."/>
            <person name="Wang S."/>
            <person name="Gao H."/>
            <person name="Ding X."/>
            <person name="Zhang L."/>
            <person name="Zhao G."/>
            <person name="Zheng H."/>
        </authorList>
    </citation>
    <scope>NUCLEOTIDE SEQUENCE [LARGE SCALE GENOMIC DNA]</scope>
    <source>
        <strain evidence="1 2">HCCB10007</strain>
    </source>
</reference>
<evidence type="ECO:0000313" key="1">
    <source>
        <dbReference type="EMBL" id="AGM06636.1"/>
    </source>
</evidence>
<dbReference type="KEGG" id="aoi:AORI_4051"/>
<dbReference type="EMBL" id="CP003410">
    <property type="protein sequence ID" value="AGM06636.1"/>
    <property type="molecule type" value="Genomic_DNA"/>
</dbReference>
<sequence>MASRRPEQWPRRADHLRGRRDSPGRLFDVFDDDFDPLGRSVVWCLRVIRLYGHDRPVLVLASLRTDIRVASCDSRGPRVRYRFLTGAAEDILAKADGDRSVVQRVSR</sequence>
<keyword evidence="2" id="KW-1185">Reference proteome</keyword>
<name>R4T2I4_9PSEU</name>
<dbReference type="PATRIC" id="fig|1156913.3.peg.4136"/>